<proteinExistence type="predicted"/>
<keyword evidence="4" id="KW-1185">Reference proteome</keyword>
<accession>A0AAV9IQE3</accession>
<evidence type="ECO:0000256" key="2">
    <source>
        <dbReference type="SAM" id="MobiDB-lite"/>
    </source>
</evidence>
<protein>
    <submittedName>
        <fullName evidence="3">Uncharacterized protein</fullName>
    </submittedName>
</protein>
<gene>
    <name evidence="3" type="ORF">CDCA_CDCA01G0340</name>
</gene>
<evidence type="ECO:0000313" key="3">
    <source>
        <dbReference type="EMBL" id="KAK4534315.1"/>
    </source>
</evidence>
<reference evidence="3 4" key="1">
    <citation type="submission" date="2022-07" db="EMBL/GenBank/DDBJ databases">
        <title>Genome-wide signatures of adaptation to extreme environments.</title>
        <authorList>
            <person name="Cho C.H."/>
            <person name="Yoon H.S."/>
        </authorList>
    </citation>
    <scope>NUCLEOTIDE SEQUENCE [LARGE SCALE GENOMIC DNA]</scope>
    <source>
        <strain evidence="3 4">DBV 063 E5</strain>
    </source>
</reference>
<dbReference type="EMBL" id="JANCYW010000001">
    <property type="protein sequence ID" value="KAK4534315.1"/>
    <property type="molecule type" value="Genomic_DNA"/>
</dbReference>
<feature type="region of interest" description="Disordered" evidence="2">
    <location>
        <begin position="202"/>
        <end position="257"/>
    </location>
</feature>
<dbReference type="AlphaFoldDB" id="A0AAV9IQE3"/>
<sequence length="469" mass="51483">MVTVDSARAPAEAVLQACAEWESQLRALRAGRGGAGKETGCGREEDGERSDGKQNLEAVCSDRGEQPASGTNKVAEQQPVEGMKAQLGGHDVSTNDLQPLLRQLREWVESGRHLHERAIADAEETRRVLDAVAEESAQVRAVIRQRLETSEGAASLLEHEQQLLRQEVRQLRAALAQMRLDAAEAIRVEQERAKREIQEKIAGRAEPVRENSGGDRRSTNVRRVDDGSAAPESATLAESAWKPAGAEGDAAGRGRHCRGAGNASDAWMREVAELRRDMQRLQRQVGSGIHQTPQGEIHPMAANVDAASQVPRADHHVGDGMDVSPWRAPSMDAFTAVDHEMKALVQYLRSPSAPHPLRNDVAEESACNLPHAPDSQTSSTEQRAQRTLCALAAEKLASLAGYARTLMARTGDSIVRTRLDAIVALLERYQQEARTSDWHWQATATDAIDVLQRRLHEVAEQLRQRHAER</sequence>
<dbReference type="Proteomes" id="UP001301350">
    <property type="component" value="Unassembled WGS sequence"/>
</dbReference>
<feature type="region of interest" description="Disordered" evidence="2">
    <location>
        <begin position="30"/>
        <end position="55"/>
    </location>
</feature>
<organism evidence="3 4">
    <name type="scientific">Cyanidium caldarium</name>
    <name type="common">Red alga</name>
    <dbReference type="NCBI Taxonomy" id="2771"/>
    <lineage>
        <taxon>Eukaryota</taxon>
        <taxon>Rhodophyta</taxon>
        <taxon>Bangiophyceae</taxon>
        <taxon>Cyanidiales</taxon>
        <taxon>Cyanidiaceae</taxon>
        <taxon>Cyanidium</taxon>
    </lineage>
</organism>
<evidence type="ECO:0000313" key="4">
    <source>
        <dbReference type="Proteomes" id="UP001301350"/>
    </source>
</evidence>
<comment type="caution">
    <text evidence="3">The sequence shown here is derived from an EMBL/GenBank/DDBJ whole genome shotgun (WGS) entry which is preliminary data.</text>
</comment>
<name>A0AAV9IQE3_CYACA</name>
<feature type="compositionally biased region" description="Basic and acidic residues" evidence="2">
    <location>
        <begin position="202"/>
        <end position="226"/>
    </location>
</feature>
<feature type="compositionally biased region" description="Basic and acidic residues" evidence="2">
    <location>
        <begin position="40"/>
        <end position="55"/>
    </location>
</feature>
<evidence type="ECO:0000256" key="1">
    <source>
        <dbReference type="SAM" id="Coils"/>
    </source>
</evidence>
<keyword evidence="1" id="KW-0175">Coiled coil</keyword>
<feature type="coiled-coil region" evidence="1">
    <location>
        <begin position="154"/>
        <end position="200"/>
    </location>
</feature>